<evidence type="ECO:0000256" key="1">
    <source>
        <dbReference type="SAM" id="SignalP"/>
    </source>
</evidence>
<accession>A0A086J941</accession>
<dbReference type="PROSITE" id="PS51257">
    <property type="entry name" value="PROKAR_LIPOPROTEIN"/>
    <property type="match status" value="1"/>
</dbReference>
<dbReference type="EMBL" id="AEYI02002322">
    <property type="protein sequence ID" value="KFG28659.1"/>
    <property type="molecule type" value="Genomic_DNA"/>
</dbReference>
<name>A0A086J941_TOXGO</name>
<dbReference type="AlphaFoldDB" id="A0A086J941"/>
<reference evidence="2 3" key="1">
    <citation type="submission" date="2014-03" db="EMBL/GenBank/DDBJ databases">
        <authorList>
            <person name="Sibley D."/>
            <person name="Venepally P."/>
            <person name="Karamycheva S."/>
            <person name="Hadjithomas M."/>
            <person name="Khan A."/>
            <person name="Brunk B."/>
            <person name="Roos D."/>
            <person name="Caler E."/>
            <person name="Lorenzi H."/>
        </authorList>
    </citation>
    <scope>NUCLEOTIDE SEQUENCE [LARGE SCALE GENOMIC DNA]</scope>
    <source>
        <strain evidence="3">p89</strain>
    </source>
</reference>
<gene>
    <name evidence="2" type="ORF">TGP89_311710</name>
</gene>
<dbReference type="Proteomes" id="UP000028828">
    <property type="component" value="Unassembled WGS sequence"/>
</dbReference>
<dbReference type="OrthoDB" id="330810at2759"/>
<dbReference type="VEuPathDB" id="ToxoDB:TGP89_311710"/>
<organism evidence="2 3">
    <name type="scientific">Toxoplasma gondii p89</name>
    <dbReference type="NCBI Taxonomy" id="943119"/>
    <lineage>
        <taxon>Eukaryota</taxon>
        <taxon>Sar</taxon>
        <taxon>Alveolata</taxon>
        <taxon>Apicomplexa</taxon>
        <taxon>Conoidasida</taxon>
        <taxon>Coccidia</taxon>
        <taxon>Eucoccidiorida</taxon>
        <taxon>Eimeriorina</taxon>
        <taxon>Sarcocystidae</taxon>
        <taxon>Toxoplasma</taxon>
    </lineage>
</organism>
<feature type="chain" id="PRO_5001808112" evidence="1">
    <location>
        <begin position="22"/>
        <end position="628"/>
    </location>
</feature>
<evidence type="ECO:0000313" key="2">
    <source>
        <dbReference type="EMBL" id="KFG28659.1"/>
    </source>
</evidence>
<proteinExistence type="predicted"/>
<protein>
    <submittedName>
        <fullName evidence="2">Uncharacterized protein</fullName>
    </submittedName>
</protein>
<evidence type="ECO:0000313" key="3">
    <source>
        <dbReference type="Proteomes" id="UP000028828"/>
    </source>
</evidence>
<sequence length="628" mass="66931">MAPKSIVFAVLVASGLSCCQPQQTAAADDIEKSLQRPEMLPFLPSLWKSEGLLFTDVLLQKLLLPFGLTSPYTNLFFTEAIRDIANELDFSDGEGRRLRGRQLQSFESPKDAIRSFTRSLHGALGGNVFDLAFADQLIDQLPSAFSEQLASVTEAFGSEILRVLADAENPASVIIQQLVAPFEGDGIPFLMGSEQLEEAADFPRLLQEVKKLEVAPTAGVNQVDAASAEVMKMIEAALGDFGTAPPDANVESERSVSVEENLAAREDVVNVAHEIGKRFGVAELYANLAGAFCDEFLIPAGLVKHVAALILEAKVALSEEDMNMWNPLSLLVGMIGSKDGDQAELHQLLALAAKLGSTLGAEKFYISLAKSFFCTFLVPFKLDRVVTELLLTRKDVLFKAAAVKALLLAKSSTKAFTTALLVPKALAALAVKRSDLLKLPTLMGGGLDSFDILKNPLLLGGVKLLYPEACLKILGYALQLGEKVGKGLLYMVVSKAVVHTILDPLGLTEIVAELIATKCGTAGGGGWPFSGPARTVTIIEGLPSAEVQNTDTKEKILDLARLAGEATGNEELYATLMSFFIDGVLEPLDLTNAVAESLSETAATISTAAADVSITDVIEDLVAAVYTS</sequence>
<feature type="signal peptide" evidence="1">
    <location>
        <begin position="1"/>
        <end position="21"/>
    </location>
</feature>
<keyword evidence="1" id="KW-0732">Signal</keyword>
<comment type="caution">
    <text evidence="2">The sequence shown here is derived from an EMBL/GenBank/DDBJ whole genome shotgun (WGS) entry which is preliminary data.</text>
</comment>